<dbReference type="Gene3D" id="1.20.58.1030">
    <property type="match status" value="1"/>
</dbReference>
<feature type="region of interest" description="Disordered" evidence="5">
    <location>
        <begin position="135"/>
        <end position="169"/>
    </location>
</feature>
<comment type="subcellular location">
    <subcellularLocation>
        <location evidence="1 4">Nucleus</location>
    </subcellularLocation>
</comment>
<dbReference type="GO" id="GO:0000811">
    <property type="term" value="C:GINS complex"/>
    <property type="evidence" value="ECO:0007669"/>
    <property type="project" value="UniProtKB-UniRule"/>
</dbReference>
<dbReference type="PIRSF" id="PIRSF007764">
    <property type="entry name" value="Sld5"/>
    <property type="match status" value="1"/>
</dbReference>
<evidence type="ECO:0000256" key="4">
    <source>
        <dbReference type="PIRNR" id="PIRNR007764"/>
    </source>
</evidence>
<gene>
    <name evidence="7" type="ORF">PENSUB_2648</name>
</gene>
<evidence type="ECO:0000256" key="3">
    <source>
        <dbReference type="ARBA" id="ARBA00023242"/>
    </source>
</evidence>
<dbReference type="AlphaFoldDB" id="A0A1Q5UH44"/>
<dbReference type="SUPFAM" id="SSF158573">
    <property type="entry name" value="GINS helical bundle-like"/>
    <property type="match status" value="1"/>
</dbReference>
<comment type="caution">
    <text evidence="7">The sequence shown here is derived from an EMBL/GenBank/DDBJ whole genome shotgun (WGS) entry which is preliminary data.</text>
</comment>
<reference evidence="7 8" key="1">
    <citation type="submission" date="2016-10" db="EMBL/GenBank/DDBJ databases">
        <title>Genome sequence of the ascomycete fungus Penicillium subrubescens.</title>
        <authorList>
            <person name="De Vries R.P."/>
            <person name="Peng M."/>
            <person name="Dilokpimol A."/>
            <person name="Hilden K."/>
            <person name="Makela M.R."/>
            <person name="Grigoriev I."/>
            <person name="Riley R."/>
            <person name="Granchi Z."/>
        </authorList>
    </citation>
    <scope>NUCLEOTIDE SEQUENCE [LARGE SCALE GENOMIC DNA]</scope>
    <source>
        <strain evidence="7 8">CBS 132785</strain>
    </source>
</reference>
<evidence type="ECO:0000256" key="2">
    <source>
        <dbReference type="ARBA" id="ARBA00022705"/>
    </source>
</evidence>
<evidence type="ECO:0000256" key="5">
    <source>
        <dbReference type="SAM" id="MobiDB-lite"/>
    </source>
</evidence>
<evidence type="ECO:0000256" key="1">
    <source>
        <dbReference type="ARBA" id="ARBA00004123"/>
    </source>
</evidence>
<proteinExistence type="inferred from homology"/>
<feature type="compositionally biased region" description="Low complexity" evidence="5">
    <location>
        <begin position="139"/>
        <end position="151"/>
    </location>
</feature>
<evidence type="ECO:0000259" key="6">
    <source>
        <dbReference type="Pfam" id="PF05916"/>
    </source>
</evidence>
<name>A0A1Q5UH44_9EURO</name>
<dbReference type="InterPro" id="IPR021151">
    <property type="entry name" value="GINS_A"/>
</dbReference>
<dbReference type="InterPro" id="IPR008591">
    <property type="entry name" value="GINS_Sld5"/>
</dbReference>
<sequence length="266" mass="29315">MDIDDILASVDRGPGASPESAALDHQQLTRFWVAERAVSEVLPWPAPLMERMMDRVRIQIETIEDLAASSADTDMSNTSHTHAQTHNPNLNLRLSVLQTDLARTQYIIRSLLRARLAKLTKHSMHYLVQLASRNKNPLSTSSQSQSQTQSSAGPNTTPEDSIPDISSLIDTSPLSGPETSFVHAHQTLLAGHYGGSFLGAFPRQLRRLDDNAGGTSMVQGPEIKEVCFVRCLGAEVPVLLDGEDGVEEIVLPRTTQQMQSWYRVYS</sequence>
<evidence type="ECO:0000313" key="7">
    <source>
        <dbReference type="EMBL" id="OKP11782.1"/>
    </source>
</evidence>
<dbReference type="InterPro" id="IPR036224">
    <property type="entry name" value="GINS_bundle-like_dom_sf"/>
</dbReference>
<dbReference type="STRING" id="1316194.A0A1Q5UH44"/>
<organism evidence="7 8">
    <name type="scientific">Penicillium subrubescens</name>
    <dbReference type="NCBI Taxonomy" id="1316194"/>
    <lineage>
        <taxon>Eukaryota</taxon>
        <taxon>Fungi</taxon>
        <taxon>Dikarya</taxon>
        <taxon>Ascomycota</taxon>
        <taxon>Pezizomycotina</taxon>
        <taxon>Eurotiomycetes</taxon>
        <taxon>Eurotiomycetidae</taxon>
        <taxon>Eurotiales</taxon>
        <taxon>Aspergillaceae</taxon>
        <taxon>Penicillium</taxon>
    </lineage>
</organism>
<dbReference type="CDD" id="cd11711">
    <property type="entry name" value="GINS_A_Sld5"/>
    <property type="match status" value="1"/>
</dbReference>
<comment type="similarity">
    <text evidence="4">Belongs to the GINS4/SLD5 family.</text>
</comment>
<dbReference type="InterPro" id="IPR038749">
    <property type="entry name" value="Sld5_GINS_A"/>
</dbReference>
<dbReference type="GO" id="GO:0000727">
    <property type="term" value="P:double-strand break repair via break-induced replication"/>
    <property type="evidence" value="ECO:0007669"/>
    <property type="project" value="TreeGrafter"/>
</dbReference>
<keyword evidence="3 4" id="KW-0539">Nucleus</keyword>
<evidence type="ECO:0000313" key="8">
    <source>
        <dbReference type="Proteomes" id="UP000186955"/>
    </source>
</evidence>
<feature type="domain" description="GINS subunit" evidence="6">
    <location>
        <begin position="64"/>
        <end position="140"/>
    </location>
</feature>
<dbReference type="Pfam" id="PF05916">
    <property type="entry name" value="Sld5"/>
    <property type="match status" value="1"/>
</dbReference>
<accession>A0A1Q5UH44</accession>
<comment type="function">
    <text evidence="4">The GINS complex plays an essential role in the initiation of DNA replication.</text>
</comment>
<dbReference type="PANTHER" id="PTHR21206:SF0">
    <property type="entry name" value="DNA REPLICATION COMPLEX GINS PROTEIN SLD5"/>
    <property type="match status" value="1"/>
</dbReference>
<protein>
    <recommendedName>
        <fullName evidence="4">DNA replication complex GINS protein SLD5</fullName>
    </recommendedName>
</protein>
<dbReference type="GO" id="GO:0006261">
    <property type="term" value="P:DNA-templated DNA replication"/>
    <property type="evidence" value="ECO:0007669"/>
    <property type="project" value="InterPro"/>
</dbReference>
<dbReference type="Proteomes" id="UP000186955">
    <property type="component" value="Unassembled WGS sequence"/>
</dbReference>
<dbReference type="EMBL" id="MNBE01000273">
    <property type="protein sequence ID" value="OKP11782.1"/>
    <property type="molecule type" value="Genomic_DNA"/>
</dbReference>
<keyword evidence="2 4" id="KW-0235">DNA replication</keyword>
<dbReference type="PANTHER" id="PTHR21206">
    <property type="entry name" value="SLD5 PROTEIN"/>
    <property type="match status" value="1"/>
</dbReference>
<keyword evidence="8" id="KW-1185">Reference proteome</keyword>